<comment type="pathway">
    <text evidence="2">Protein modification; protein ubiquitination.</text>
</comment>
<gene>
    <name evidence="7" type="ORF">CCR75_008327</name>
</gene>
<dbReference type="GO" id="GO:0061630">
    <property type="term" value="F:ubiquitin protein ligase activity"/>
    <property type="evidence" value="ECO:0007669"/>
    <property type="project" value="UniProtKB-EC"/>
</dbReference>
<dbReference type="GO" id="GO:0005783">
    <property type="term" value="C:endoplasmic reticulum"/>
    <property type="evidence" value="ECO:0007669"/>
    <property type="project" value="InterPro"/>
</dbReference>
<evidence type="ECO:0000256" key="2">
    <source>
        <dbReference type="ARBA" id="ARBA00004906"/>
    </source>
</evidence>
<dbReference type="Gene3D" id="3.30.40.10">
    <property type="entry name" value="Zinc/RING finger domain, C3HC4 (zinc finger)"/>
    <property type="match status" value="1"/>
</dbReference>
<dbReference type="GeneID" id="94352051"/>
<dbReference type="InterPro" id="IPR045103">
    <property type="entry name" value="RNF5/RNF185-like"/>
</dbReference>
<feature type="transmembrane region" description="Helical" evidence="6">
    <location>
        <begin position="177"/>
        <end position="195"/>
    </location>
</feature>
<dbReference type="PANTHER" id="PTHR12313">
    <property type="entry name" value="E3 UBIQUITIN-PROTEIN LIGASE RNF5-RELATED"/>
    <property type="match status" value="1"/>
</dbReference>
<evidence type="ECO:0000256" key="4">
    <source>
        <dbReference type="ARBA" id="ARBA00022679"/>
    </source>
</evidence>
<dbReference type="KEGG" id="blac:94352051"/>
<evidence type="ECO:0000256" key="5">
    <source>
        <dbReference type="ARBA" id="ARBA00022786"/>
    </source>
</evidence>
<evidence type="ECO:0000256" key="6">
    <source>
        <dbReference type="SAM" id="Phobius"/>
    </source>
</evidence>
<proteinExistence type="predicted"/>
<dbReference type="EC" id="2.3.2.27" evidence="3"/>
<keyword evidence="8" id="KW-1185">Reference proteome</keyword>
<evidence type="ECO:0000313" key="8">
    <source>
        <dbReference type="Proteomes" id="UP000294530"/>
    </source>
</evidence>
<dbReference type="InterPro" id="IPR013083">
    <property type="entry name" value="Znf_RING/FYVE/PHD"/>
</dbReference>
<keyword evidence="5" id="KW-0833">Ubl conjugation pathway</keyword>
<protein>
    <recommendedName>
        <fullName evidence="3">RING-type E3 ubiquitin transferase</fullName>
        <ecNumber evidence="3">2.3.2.27</ecNumber>
    </recommendedName>
</protein>
<keyword evidence="6" id="KW-0472">Membrane</keyword>
<comment type="caution">
    <text evidence="7">The sequence shown here is derived from an EMBL/GenBank/DDBJ whole genome shotgun (WGS) entry which is preliminary data.</text>
</comment>
<dbReference type="EMBL" id="SHOA02000003">
    <property type="protein sequence ID" value="TDH67699.1"/>
    <property type="molecule type" value="Genomic_DNA"/>
</dbReference>
<name>A0A976FJL8_BRELC</name>
<dbReference type="RefSeq" id="XP_067817198.1">
    <property type="nucleotide sequence ID" value="XM_067966380.1"/>
</dbReference>
<keyword evidence="6" id="KW-1133">Transmembrane helix</keyword>
<sequence>MEPRNTVEDATKANEDRKPLFECNICLDTVCIPVVTLCGHLYWYAVHRLAFYDPFIPLTWWMQHHFECPVCKAGVSEQNVVPVYARGAEAADPRIHYQASDSGIPRRPQGQRPDAERLRRRGPFNFGIFDRYRQGNAVSMWSVLFGVPYQPPASVTHHVDGTPLTAQEAHQQMQQTFLSRFLLIVGSLVILCLITF</sequence>
<dbReference type="AlphaFoldDB" id="A0A976FJL8"/>
<dbReference type="Proteomes" id="UP000294530">
    <property type="component" value="Unassembled WGS sequence"/>
</dbReference>
<evidence type="ECO:0000313" key="7">
    <source>
        <dbReference type="EMBL" id="TDH67699.1"/>
    </source>
</evidence>
<reference evidence="7 8" key="1">
    <citation type="journal article" date="2021" name="Genome Biol.">
        <title>AFLAP: assembly-free linkage analysis pipeline using k-mers from genome sequencing data.</title>
        <authorList>
            <person name="Fletcher K."/>
            <person name="Zhang L."/>
            <person name="Gil J."/>
            <person name="Han R."/>
            <person name="Cavanaugh K."/>
            <person name="Michelmore R."/>
        </authorList>
    </citation>
    <scope>NUCLEOTIDE SEQUENCE [LARGE SCALE GENOMIC DNA]</scope>
    <source>
        <strain evidence="7 8">SF5</strain>
    </source>
</reference>
<accession>A0A976FJL8</accession>
<keyword evidence="4" id="KW-0808">Transferase</keyword>
<dbReference type="GO" id="GO:0006511">
    <property type="term" value="P:ubiquitin-dependent protein catabolic process"/>
    <property type="evidence" value="ECO:0007669"/>
    <property type="project" value="InterPro"/>
</dbReference>
<evidence type="ECO:0000256" key="3">
    <source>
        <dbReference type="ARBA" id="ARBA00012483"/>
    </source>
</evidence>
<comment type="catalytic activity">
    <reaction evidence="1">
        <text>S-ubiquitinyl-[E2 ubiquitin-conjugating enzyme]-L-cysteine + [acceptor protein]-L-lysine = [E2 ubiquitin-conjugating enzyme]-L-cysteine + N(6)-ubiquitinyl-[acceptor protein]-L-lysine.</text>
        <dbReference type="EC" id="2.3.2.27"/>
    </reaction>
</comment>
<organism evidence="7 8">
    <name type="scientific">Bremia lactucae</name>
    <name type="common">Lettuce downy mildew</name>
    <dbReference type="NCBI Taxonomy" id="4779"/>
    <lineage>
        <taxon>Eukaryota</taxon>
        <taxon>Sar</taxon>
        <taxon>Stramenopiles</taxon>
        <taxon>Oomycota</taxon>
        <taxon>Peronosporomycetes</taxon>
        <taxon>Peronosporales</taxon>
        <taxon>Peronosporaceae</taxon>
        <taxon>Bremia</taxon>
    </lineage>
</organism>
<dbReference type="OrthoDB" id="29886at2759"/>
<dbReference type="SUPFAM" id="SSF57850">
    <property type="entry name" value="RING/U-box"/>
    <property type="match status" value="1"/>
</dbReference>
<keyword evidence="6" id="KW-0812">Transmembrane</keyword>
<evidence type="ECO:0000256" key="1">
    <source>
        <dbReference type="ARBA" id="ARBA00000900"/>
    </source>
</evidence>